<proteinExistence type="predicted"/>
<gene>
    <name evidence="2" type="ORF">H0I76_15440</name>
</gene>
<sequence>MRMIWTIAGCLALVAGVIGAFLPILPTVPFMLLAAFCFARGSARFHDWLVNRSRFGPAIRDWQKRGAIGRRAKRAAMVALLFSVLLSLALGFPHAVIAVQGVVMAGVAVFIMTRPDGEPSQPGIRDGER</sequence>
<evidence type="ECO:0000256" key="1">
    <source>
        <dbReference type="SAM" id="Phobius"/>
    </source>
</evidence>
<keyword evidence="1" id="KW-0472">Membrane</keyword>
<keyword evidence="1" id="KW-1133">Transmembrane helix</keyword>
<evidence type="ECO:0000313" key="3">
    <source>
        <dbReference type="Proteomes" id="UP000655420"/>
    </source>
</evidence>
<organism evidence="2 3">
    <name type="scientific">Thermohalobaculum xanthum</name>
    <dbReference type="NCBI Taxonomy" id="2753746"/>
    <lineage>
        <taxon>Bacteria</taxon>
        <taxon>Pseudomonadati</taxon>
        <taxon>Pseudomonadota</taxon>
        <taxon>Alphaproteobacteria</taxon>
        <taxon>Rhodobacterales</taxon>
        <taxon>Paracoccaceae</taxon>
        <taxon>Thermohalobaculum</taxon>
    </lineage>
</organism>
<dbReference type="Pfam" id="PF04304">
    <property type="entry name" value="DUF454"/>
    <property type="match status" value="1"/>
</dbReference>
<dbReference type="PIRSF" id="PIRSF016789">
    <property type="entry name" value="DUF454"/>
    <property type="match status" value="1"/>
</dbReference>
<dbReference type="PANTHER" id="PTHR35813">
    <property type="entry name" value="INNER MEMBRANE PROTEIN YBAN"/>
    <property type="match status" value="1"/>
</dbReference>
<evidence type="ECO:0000313" key="2">
    <source>
        <dbReference type="EMBL" id="MBK0400592.1"/>
    </source>
</evidence>
<reference evidence="2" key="1">
    <citation type="submission" date="2020-12" db="EMBL/GenBank/DDBJ databases">
        <title>Bacterial taxonomy.</title>
        <authorList>
            <person name="Pan X."/>
        </authorList>
    </citation>
    <scope>NUCLEOTIDE SEQUENCE</scope>
    <source>
        <strain evidence="2">M0105</strain>
    </source>
</reference>
<dbReference type="EMBL" id="JAEHHL010000009">
    <property type="protein sequence ID" value="MBK0400592.1"/>
    <property type="molecule type" value="Genomic_DNA"/>
</dbReference>
<dbReference type="GO" id="GO:0005886">
    <property type="term" value="C:plasma membrane"/>
    <property type="evidence" value="ECO:0007669"/>
    <property type="project" value="TreeGrafter"/>
</dbReference>
<comment type="caution">
    <text evidence="2">The sequence shown here is derived from an EMBL/GenBank/DDBJ whole genome shotgun (WGS) entry which is preliminary data.</text>
</comment>
<dbReference type="InterPro" id="IPR007401">
    <property type="entry name" value="DUF454"/>
</dbReference>
<keyword evidence="3" id="KW-1185">Reference proteome</keyword>
<protein>
    <submittedName>
        <fullName evidence="2">YbaN family protein</fullName>
    </submittedName>
</protein>
<feature type="transmembrane region" description="Helical" evidence="1">
    <location>
        <begin position="71"/>
        <end position="89"/>
    </location>
</feature>
<dbReference type="PANTHER" id="PTHR35813:SF1">
    <property type="entry name" value="INNER MEMBRANE PROTEIN YBAN"/>
    <property type="match status" value="1"/>
</dbReference>
<accession>A0A8J7SED2</accession>
<dbReference type="AlphaFoldDB" id="A0A8J7SED2"/>
<name>A0A8J7SED2_9RHOB</name>
<dbReference type="Proteomes" id="UP000655420">
    <property type="component" value="Unassembled WGS sequence"/>
</dbReference>
<keyword evidence="1" id="KW-0812">Transmembrane</keyword>